<dbReference type="EMBL" id="JQBP01000004">
    <property type="protein sequence ID" value="KRN74897.1"/>
    <property type="molecule type" value="Genomic_DNA"/>
</dbReference>
<comment type="caution">
    <text evidence="3">The sequence shown here is derived from an EMBL/GenBank/DDBJ whole genome shotgun (WGS) entry which is preliminary data.</text>
</comment>
<keyword evidence="4" id="KW-1185">Reference proteome</keyword>
<dbReference type="Proteomes" id="UP000051655">
    <property type="component" value="Unassembled WGS sequence"/>
</dbReference>
<name>A0A0R2JCB7_9LACO</name>
<dbReference type="GO" id="GO:0003700">
    <property type="term" value="F:DNA-binding transcription factor activity"/>
    <property type="evidence" value="ECO:0007669"/>
    <property type="project" value="InterPro"/>
</dbReference>
<dbReference type="AlphaFoldDB" id="A0A0R2JCB7"/>
<sequence length="53" mass="6123">MNYTISELAQLSGVSTRTLKYYDQIGLLKPAHLSLAGYRMYIEKEVDQLQQML</sequence>
<protein>
    <recommendedName>
        <fullName evidence="2">HTH merR-type domain-containing protein</fullName>
    </recommendedName>
</protein>
<evidence type="ECO:0000256" key="1">
    <source>
        <dbReference type="ARBA" id="ARBA00023125"/>
    </source>
</evidence>
<dbReference type="Gene3D" id="1.10.1660.10">
    <property type="match status" value="1"/>
</dbReference>
<dbReference type="SMART" id="SM00422">
    <property type="entry name" value="HTH_MERR"/>
    <property type="match status" value="1"/>
</dbReference>
<evidence type="ECO:0000259" key="2">
    <source>
        <dbReference type="PROSITE" id="PS50937"/>
    </source>
</evidence>
<dbReference type="GO" id="GO:0003677">
    <property type="term" value="F:DNA binding"/>
    <property type="evidence" value="ECO:0007669"/>
    <property type="project" value="UniProtKB-KW"/>
</dbReference>
<dbReference type="OrthoDB" id="9814833at2"/>
<feature type="domain" description="HTH merR-type" evidence="2">
    <location>
        <begin position="2"/>
        <end position="53"/>
    </location>
</feature>
<evidence type="ECO:0000313" key="4">
    <source>
        <dbReference type="Proteomes" id="UP000051655"/>
    </source>
</evidence>
<dbReference type="PANTHER" id="PTHR30204">
    <property type="entry name" value="REDOX-CYCLING DRUG-SENSING TRANSCRIPTIONAL ACTIVATOR SOXR"/>
    <property type="match status" value="1"/>
</dbReference>
<dbReference type="PRINTS" id="PR00040">
    <property type="entry name" value="HTHMERR"/>
</dbReference>
<proteinExistence type="predicted"/>
<dbReference type="RefSeq" id="WP_083485553.1">
    <property type="nucleotide sequence ID" value="NZ_JQBP01000004.1"/>
</dbReference>
<dbReference type="PATRIC" id="fig|1616.3.peg.1040"/>
<evidence type="ECO:0000313" key="3">
    <source>
        <dbReference type="EMBL" id="KRN74897.1"/>
    </source>
</evidence>
<gene>
    <name evidence="3" type="ORF">IV73_GL001020</name>
</gene>
<dbReference type="InterPro" id="IPR009061">
    <property type="entry name" value="DNA-bd_dom_put_sf"/>
</dbReference>
<organism evidence="3 4">
    <name type="scientific">Weissella kandleri</name>
    <dbReference type="NCBI Taxonomy" id="1616"/>
    <lineage>
        <taxon>Bacteria</taxon>
        <taxon>Bacillati</taxon>
        <taxon>Bacillota</taxon>
        <taxon>Bacilli</taxon>
        <taxon>Lactobacillales</taxon>
        <taxon>Lactobacillaceae</taxon>
        <taxon>Weissella</taxon>
    </lineage>
</organism>
<dbReference type="PROSITE" id="PS50937">
    <property type="entry name" value="HTH_MERR_2"/>
    <property type="match status" value="1"/>
</dbReference>
<dbReference type="PANTHER" id="PTHR30204:SF90">
    <property type="entry name" value="HTH-TYPE TRANSCRIPTIONAL ACTIVATOR MTA"/>
    <property type="match status" value="1"/>
</dbReference>
<dbReference type="STRING" id="1616.IV73_GL001020"/>
<reference evidence="3 4" key="1">
    <citation type="journal article" date="2015" name="Genome Announc.">
        <title>Expanding the biotechnology potential of lactobacilli through comparative genomics of 213 strains and associated genera.</title>
        <authorList>
            <person name="Sun Z."/>
            <person name="Harris H.M."/>
            <person name="McCann A."/>
            <person name="Guo C."/>
            <person name="Argimon S."/>
            <person name="Zhang W."/>
            <person name="Yang X."/>
            <person name="Jeffery I.B."/>
            <person name="Cooney J.C."/>
            <person name="Kagawa T.F."/>
            <person name="Liu W."/>
            <person name="Song Y."/>
            <person name="Salvetti E."/>
            <person name="Wrobel A."/>
            <person name="Rasinkangas P."/>
            <person name="Parkhill J."/>
            <person name="Rea M.C."/>
            <person name="O'Sullivan O."/>
            <person name="Ritari J."/>
            <person name="Douillard F.P."/>
            <person name="Paul Ross R."/>
            <person name="Yang R."/>
            <person name="Briner A.E."/>
            <person name="Felis G.E."/>
            <person name="de Vos W.M."/>
            <person name="Barrangou R."/>
            <person name="Klaenhammer T.R."/>
            <person name="Caufield P.W."/>
            <person name="Cui Y."/>
            <person name="Zhang H."/>
            <person name="O'Toole P.W."/>
        </authorList>
    </citation>
    <scope>NUCLEOTIDE SEQUENCE [LARGE SCALE GENOMIC DNA]</scope>
    <source>
        <strain evidence="3 4">DSM 20593</strain>
    </source>
</reference>
<dbReference type="InterPro" id="IPR000551">
    <property type="entry name" value="MerR-type_HTH_dom"/>
</dbReference>
<dbReference type="InterPro" id="IPR047057">
    <property type="entry name" value="MerR_fam"/>
</dbReference>
<accession>A0A0R2JCB7</accession>
<dbReference type="Pfam" id="PF00376">
    <property type="entry name" value="MerR"/>
    <property type="match status" value="1"/>
</dbReference>
<dbReference type="SUPFAM" id="SSF46955">
    <property type="entry name" value="Putative DNA-binding domain"/>
    <property type="match status" value="1"/>
</dbReference>
<keyword evidence="1" id="KW-0238">DNA-binding</keyword>